<keyword evidence="1" id="KW-0808">Transferase</keyword>
<evidence type="ECO:0000259" key="9">
    <source>
        <dbReference type="PROSITE" id="PS51027"/>
    </source>
</evidence>
<evidence type="ECO:0000256" key="4">
    <source>
        <dbReference type="ARBA" id="ARBA00022723"/>
    </source>
</evidence>
<dbReference type="GO" id="GO:0016787">
    <property type="term" value="F:hydrolase activity"/>
    <property type="evidence" value="ECO:0007669"/>
    <property type="project" value="UniProtKB-KW"/>
</dbReference>
<dbReference type="GO" id="GO:0004519">
    <property type="term" value="F:endonuclease activity"/>
    <property type="evidence" value="ECO:0007669"/>
    <property type="project" value="UniProtKB-KW"/>
</dbReference>
<keyword evidence="7" id="KW-0229">DNA integration</keyword>
<keyword evidence="4" id="KW-0479">Metal-binding</keyword>
<keyword evidence="6" id="KW-0378">Hydrolase</keyword>
<dbReference type="InterPro" id="IPR001037">
    <property type="entry name" value="Integrase_C_retrovir"/>
</dbReference>
<evidence type="ECO:0000256" key="1">
    <source>
        <dbReference type="ARBA" id="ARBA00022679"/>
    </source>
</evidence>
<evidence type="ECO:0000313" key="11">
    <source>
        <dbReference type="Proteomes" id="UP000539313"/>
    </source>
</evidence>
<dbReference type="GO" id="GO:0046872">
    <property type="term" value="F:metal ion binding"/>
    <property type="evidence" value="ECO:0007669"/>
    <property type="project" value="UniProtKB-KW"/>
</dbReference>
<evidence type="ECO:0000256" key="6">
    <source>
        <dbReference type="ARBA" id="ARBA00022801"/>
    </source>
</evidence>
<name>A0A7W3RAJ7_9ACTN</name>
<keyword evidence="11" id="KW-1185">Reference proteome</keyword>
<dbReference type="GO" id="GO:0016779">
    <property type="term" value="F:nucleotidyltransferase activity"/>
    <property type="evidence" value="ECO:0007669"/>
    <property type="project" value="UniProtKB-KW"/>
</dbReference>
<organism evidence="10 11">
    <name type="scientific">Thermomonospora cellulosilytica</name>
    <dbReference type="NCBI Taxonomy" id="1411118"/>
    <lineage>
        <taxon>Bacteria</taxon>
        <taxon>Bacillati</taxon>
        <taxon>Actinomycetota</taxon>
        <taxon>Actinomycetes</taxon>
        <taxon>Streptosporangiales</taxon>
        <taxon>Thermomonosporaceae</taxon>
        <taxon>Thermomonospora</taxon>
    </lineage>
</organism>
<keyword evidence="5" id="KW-0255">Endonuclease</keyword>
<dbReference type="AlphaFoldDB" id="A0A7W3RAJ7"/>
<proteinExistence type="predicted"/>
<accession>A0A7W3RAJ7</accession>
<dbReference type="GO" id="GO:0003677">
    <property type="term" value="F:DNA binding"/>
    <property type="evidence" value="ECO:0007669"/>
    <property type="project" value="UniProtKB-KW"/>
</dbReference>
<dbReference type="PROSITE" id="PS51027">
    <property type="entry name" value="INTEGRASE_DBD"/>
    <property type="match status" value="1"/>
</dbReference>
<keyword evidence="2" id="KW-0548">Nucleotidyltransferase</keyword>
<keyword evidence="3" id="KW-0540">Nuclease</keyword>
<evidence type="ECO:0000256" key="3">
    <source>
        <dbReference type="ARBA" id="ARBA00022722"/>
    </source>
</evidence>
<reference evidence="10 11" key="1">
    <citation type="submission" date="2020-08" db="EMBL/GenBank/DDBJ databases">
        <title>Sequencing the genomes of 1000 actinobacteria strains.</title>
        <authorList>
            <person name="Klenk H.-P."/>
        </authorList>
    </citation>
    <scope>NUCLEOTIDE SEQUENCE [LARGE SCALE GENOMIC DNA]</scope>
    <source>
        <strain evidence="10 11">DSM 45823</strain>
    </source>
</reference>
<feature type="domain" description="Integrase-type" evidence="9">
    <location>
        <begin position="69"/>
        <end position="116"/>
    </location>
</feature>
<evidence type="ECO:0000256" key="2">
    <source>
        <dbReference type="ARBA" id="ARBA00022695"/>
    </source>
</evidence>
<keyword evidence="8" id="KW-0238">DNA-binding</keyword>
<evidence type="ECO:0000256" key="5">
    <source>
        <dbReference type="ARBA" id="ARBA00022759"/>
    </source>
</evidence>
<evidence type="ECO:0000313" key="10">
    <source>
        <dbReference type="EMBL" id="MBA9005911.1"/>
    </source>
</evidence>
<dbReference type="RefSeq" id="WP_182706966.1">
    <property type="nucleotide sequence ID" value="NZ_JACJII010000001.1"/>
</dbReference>
<evidence type="ECO:0000256" key="7">
    <source>
        <dbReference type="ARBA" id="ARBA00022908"/>
    </source>
</evidence>
<comment type="caution">
    <text evidence="10">The sequence shown here is derived from an EMBL/GenBank/DDBJ whole genome shotgun (WGS) entry which is preliminary data.</text>
</comment>
<sequence length="352" mass="37081">MAGPLGCAETYEVAFHDRTGSVPFGGALEPSALEWGRILDDTSEAKVTIPVADVECCDTLAAVRTWCNDLSIYRDGSELVWQGPVVHLDHGPGETVVTARDVSAWLSRREIPTLIDRTTATGTGPADLTAIAEEVIRAALAPDDPNILPYLYVLPSGVTGERRYEPNTSYAGDELRELGRTGIDWTALGRRIILAGEMPFARLPALTDEDFLGDVRVIEDGLAAATRAIVIGEGITATAGGPGPCGLLTVIVKEDSIKDQASAQAEADALVASRNPAPLIVDVPDGAQLDPQAPVAIRDLVPGVVVPVTATQRCRQVATDLRLTRLAVTYTSNAGEAVKVTLAPAGLETTTV</sequence>
<dbReference type="GO" id="GO:0015074">
    <property type="term" value="P:DNA integration"/>
    <property type="evidence" value="ECO:0007669"/>
    <property type="project" value="UniProtKB-KW"/>
</dbReference>
<dbReference type="EMBL" id="JACJII010000001">
    <property type="protein sequence ID" value="MBA9005911.1"/>
    <property type="molecule type" value="Genomic_DNA"/>
</dbReference>
<evidence type="ECO:0000256" key="8">
    <source>
        <dbReference type="ARBA" id="ARBA00023125"/>
    </source>
</evidence>
<protein>
    <recommendedName>
        <fullName evidence="9">Integrase-type domain-containing protein</fullName>
    </recommendedName>
</protein>
<dbReference type="Proteomes" id="UP000539313">
    <property type="component" value="Unassembled WGS sequence"/>
</dbReference>
<gene>
    <name evidence="10" type="ORF">HNR21_004793</name>
</gene>